<sequence>MQLNDDNGPGLVRCLVHIVWPNLQLEGATDCQLVPQFRVITCHPVLDPLIHMAATSPAPATFDGHDACSVYGDGLPRRLGHVEMSARGVAPAAVVVGKGVVWRAEQEPQVAPLLNSTVLSAALFIPYPSE</sequence>
<evidence type="ECO:0000313" key="2">
    <source>
        <dbReference type="Proteomes" id="UP000663760"/>
    </source>
</evidence>
<gene>
    <name evidence="1" type="ORF">SI8410_06009295</name>
</gene>
<accession>A0A7I8KLG0</accession>
<reference evidence="1" key="1">
    <citation type="submission" date="2020-02" db="EMBL/GenBank/DDBJ databases">
        <authorList>
            <person name="Scholz U."/>
            <person name="Mascher M."/>
            <person name="Fiebig A."/>
        </authorList>
    </citation>
    <scope>NUCLEOTIDE SEQUENCE</scope>
</reference>
<evidence type="ECO:0000313" key="1">
    <source>
        <dbReference type="EMBL" id="CAA7398630.1"/>
    </source>
</evidence>
<organism evidence="1 2">
    <name type="scientific">Spirodela intermedia</name>
    <name type="common">Intermediate duckweed</name>
    <dbReference type="NCBI Taxonomy" id="51605"/>
    <lineage>
        <taxon>Eukaryota</taxon>
        <taxon>Viridiplantae</taxon>
        <taxon>Streptophyta</taxon>
        <taxon>Embryophyta</taxon>
        <taxon>Tracheophyta</taxon>
        <taxon>Spermatophyta</taxon>
        <taxon>Magnoliopsida</taxon>
        <taxon>Liliopsida</taxon>
        <taxon>Araceae</taxon>
        <taxon>Lemnoideae</taxon>
        <taxon>Spirodela</taxon>
    </lineage>
</organism>
<dbReference type="AlphaFoldDB" id="A0A7I8KLG0"/>
<name>A0A7I8KLG0_SPIIN</name>
<dbReference type="Proteomes" id="UP000663760">
    <property type="component" value="Chromosome 6"/>
</dbReference>
<dbReference type="EMBL" id="LR746269">
    <property type="protein sequence ID" value="CAA7398630.1"/>
    <property type="molecule type" value="Genomic_DNA"/>
</dbReference>
<proteinExistence type="predicted"/>
<keyword evidence="2" id="KW-1185">Reference proteome</keyword>
<protein>
    <submittedName>
        <fullName evidence="1">Uncharacterized protein</fullName>
    </submittedName>
</protein>